<feature type="domain" description="PRC-barrel" evidence="1">
    <location>
        <begin position="18"/>
        <end position="78"/>
    </location>
</feature>
<evidence type="ECO:0000313" key="3">
    <source>
        <dbReference type="Proteomes" id="UP000649604"/>
    </source>
</evidence>
<dbReference type="InterPro" id="IPR014747">
    <property type="entry name" value="Bac_photo_RC_H_C"/>
</dbReference>
<dbReference type="SUPFAM" id="SSF50346">
    <property type="entry name" value="PRC-barrel domain"/>
    <property type="match status" value="2"/>
</dbReference>
<dbReference type="Gene3D" id="3.90.50.10">
    <property type="entry name" value="Photosynthetic Reaction Center, subunit H, domain 2"/>
    <property type="match status" value="2"/>
</dbReference>
<evidence type="ECO:0000259" key="1">
    <source>
        <dbReference type="Pfam" id="PF05239"/>
    </source>
</evidence>
<dbReference type="Pfam" id="PF05239">
    <property type="entry name" value="PRC"/>
    <property type="match status" value="1"/>
</dbReference>
<comment type="caution">
    <text evidence="2">The sequence shown here is derived from an EMBL/GenBank/DDBJ whole genome shotgun (WGS) entry which is preliminary data.</text>
</comment>
<dbReference type="InterPro" id="IPR011033">
    <property type="entry name" value="PRC_barrel-like_sf"/>
</dbReference>
<dbReference type="Proteomes" id="UP000649604">
    <property type="component" value="Unassembled WGS sequence"/>
</dbReference>
<dbReference type="AlphaFoldDB" id="A0A9D5Q4Z7"/>
<dbReference type="GO" id="GO:0019684">
    <property type="term" value="P:photosynthesis, light reaction"/>
    <property type="evidence" value="ECO:0007669"/>
    <property type="project" value="InterPro"/>
</dbReference>
<accession>A0A9D5Q4Z7</accession>
<proteinExistence type="predicted"/>
<dbReference type="InterPro" id="IPR027275">
    <property type="entry name" value="PRC-brl_dom"/>
</dbReference>
<dbReference type="GO" id="GO:0030077">
    <property type="term" value="C:plasma membrane light-harvesting complex"/>
    <property type="evidence" value="ECO:0007669"/>
    <property type="project" value="InterPro"/>
</dbReference>
<dbReference type="PANTHER" id="PTHR36505">
    <property type="entry name" value="BLR1072 PROTEIN"/>
    <property type="match status" value="1"/>
</dbReference>
<dbReference type="EMBL" id="WJJP01000135">
    <property type="protein sequence ID" value="MBD3323803.1"/>
    <property type="molecule type" value="Genomic_DNA"/>
</dbReference>
<gene>
    <name evidence="2" type="ORF">GF339_04410</name>
</gene>
<protein>
    <submittedName>
        <fullName evidence="2">PRC-barrel domain containing protein</fullName>
    </submittedName>
</protein>
<dbReference type="PANTHER" id="PTHR36505:SF1">
    <property type="entry name" value="BLR1072 PROTEIN"/>
    <property type="match status" value="1"/>
</dbReference>
<sequence length="231" mass="26798">MATFRNIKELSHYETMATDGEIGKIHDFLFDDTTWTIRYLVVDTGGWLPGKRVLLSPTAVKDTDVDNQKVVLDLTQEQVKNSPDISTDKPVSLQQQIELHDYYAWPYYWTSGEFYPVYPPMPVVVDPDKTLKASEQQVQEGDIHLRSTNEVMGYHIQARDDSVGHVEDFLIGDEKWKIHYIVVDTRNWWPGKKVLISPAWISNVTWADEKVFVNMMKETIKESPEYYTPPQ</sequence>
<organism evidence="2 3">
    <name type="scientific">candidate division KSB3 bacterium</name>
    <dbReference type="NCBI Taxonomy" id="2044937"/>
    <lineage>
        <taxon>Bacteria</taxon>
        <taxon>candidate division KSB3</taxon>
    </lineage>
</organism>
<name>A0A9D5Q4Z7_9BACT</name>
<reference evidence="2" key="1">
    <citation type="submission" date="2019-11" db="EMBL/GenBank/DDBJ databases">
        <title>Microbial mats filling the niche in hypersaline microbial mats.</title>
        <authorList>
            <person name="Wong H.L."/>
            <person name="Macleod F.I."/>
            <person name="White R.A. III"/>
            <person name="Burns B.P."/>
        </authorList>
    </citation>
    <scope>NUCLEOTIDE SEQUENCE</scope>
    <source>
        <strain evidence="2">Rbin_158</strain>
    </source>
</reference>
<evidence type="ECO:0000313" key="2">
    <source>
        <dbReference type="EMBL" id="MBD3323803.1"/>
    </source>
</evidence>